<dbReference type="Proteomes" id="UP000289886">
    <property type="component" value="Unassembled WGS sequence"/>
</dbReference>
<evidence type="ECO:0000313" key="2">
    <source>
        <dbReference type="EMBL" id="RXM33216.1"/>
    </source>
</evidence>
<evidence type="ECO:0000256" key="1">
    <source>
        <dbReference type="SAM" id="MobiDB-lite"/>
    </source>
</evidence>
<keyword evidence="3" id="KW-1185">Reference proteome</keyword>
<evidence type="ECO:0000313" key="3">
    <source>
        <dbReference type="Proteomes" id="UP000289886"/>
    </source>
</evidence>
<protein>
    <submittedName>
        <fullName evidence="2">Uncharacterized protein</fullName>
    </submittedName>
</protein>
<dbReference type="AlphaFoldDB" id="A0A444UDF8"/>
<comment type="caution">
    <text evidence="2">The sequence shown here is derived from an EMBL/GenBank/DDBJ whole genome shotgun (WGS) entry which is preliminary data.</text>
</comment>
<dbReference type="EMBL" id="SCEB01214784">
    <property type="protein sequence ID" value="RXM33216.1"/>
    <property type="molecule type" value="Genomic_DNA"/>
</dbReference>
<accession>A0A444UDF8</accession>
<gene>
    <name evidence="2" type="ORF">EOD39_5640</name>
</gene>
<sequence>MFAQRLGNMMAVTSKQEETDESGKVLTSQPNEGDDLVPSSHATQTPDLIQYPAAYAVAAEEHHHHILVLPRVVEVGAVGSIPLAVEKGAAGSLPLVVEVPSSHATQTPDLIQYPAAFKKEKKAFLAL</sequence>
<organism evidence="2 3">
    <name type="scientific">Acipenser ruthenus</name>
    <name type="common">Sterlet sturgeon</name>
    <dbReference type="NCBI Taxonomy" id="7906"/>
    <lineage>
        <taxon>Eukaryota</taxon>
        <taxon>Metazoa</taxon>
        <taxon>Chordata</taxon>
        <taxon>Craniata</taxon>
        <taxon>Vertebrata</taxon>
        <taxon>Euteleostomi</taxon>
        <taxon>Actinopterygii</taxon>
        <taxon>Chondrostei</taxon>
        <taxon>Acipenseriformes</taxon>
        <taxon>Acipenseridae</taxon>
        <taxon>Acipenser</taxon>
    </lineage>
</organism>
<proteinExistence type="predicted"/>
<feature type="region of interest" description="Disordered" evidence="1">
    <location>
        <begin position="1"/>
        <end position="43"/>
    </location>
</feature>
<reference evidence="2 3" key="1">
    <citation type="submission" date="2019-01" db="EMBL/GenBank/DDBJ databases">
        <title>Draft Genome and Complete Hox-Cluster Characterization of the Sterlet Sturgeon (Acipenser ruthenus).</title>
        <authorList>
            <person name="Wei Q."/>
        </authorList>
    </citation>
    <scope>NUCLEOTIDE SEQUENCE [LARGE SCALE GENOMIC DNA]</scope>
    <source>
        <strain evidence="2">WHYD16114868_AA</strain>
        <tissue evidence="2">Blood</tissue>
    </source>
</reference>
<name>A0A444UDF8_ACIRT</name>